<organism evidence="1 2">
    <name type="scientific">Thermococcus camini</name>
    <dbReference type="NCBI Taxonomy" id="2016373"/>
    <lineage>
        <taxon>Archaea</taxon>
        <taxon>Methanobacteriati</taxon>
        <taxon>Methanobacteriota</taxon>
        <taxon>Thermococci</taxon>
        <taxon>Thermococcales</taxon>
        <taxon>Thermococcaceae</taxon>
        <taxon>Thermococcus</taxon>
    </lineage>
</organism>
<dbReference type="GeneID" id="58918812"/>
<accession>A0A7G2D895</accession>
<protein>
    <recommendedName>
        <fullName evidence="3">DUF4258 domain-containing protein</fullName>
    </recommendedName>
</protein>
<dbReference type="Proteomes" id="UP000516304">
    <property type="component" value="Chromosome TIRI35C"/>
</dbReference>
<dbReference type="KEGG" id="tcq:TIRI35C_1070"/>
<dbReference type="RefSeq" id="WP_188202035.1">
    <property type="nucleotide sequence ID" value="NZ_LR881183.1"/>
</dbReference>
<reference evidence="1 2" key="1">
    <citation type="submission" date="2020-09" db="EMBL/GenBank/DDBJ databases">
        <authorList>
            <person name="Courtine D."/>
        </authorList>
    </citation>
    <scope>NUCLEOTIDE SEQUENCE [LARGE SCALE GENOMIC DNA]</scope>
    <source>
        <strain evidence="1 2">IRI35c</strain>
    </source>
</reference>
<name>A0A7G2D895_9EURY</name>
<gene>
    <name evidence="1" type="ORF">TIRI35C_1070</name>
</gene>
<dbReference type="AlphaFoldDB" id="A0A7G2D895"/>
<dbReference type="Pfam" id="PF14076">
    <property type="entry name" value="DUF4258"/>
    <property type="match status" value="1"/>
</dbReference>
<sequence>MAEVNFTEHAIEAMKKRNITPEEVIDAIEKAELRAVDTLTGHFIAIKKNGKWTVIVYDVYGQSLEVVTVYKVSRKAQIENRLRRGRWVGI</sequence>
<evidence type="ECO:0000313" key="1">
    <source>
        <dbReference type="EMBL" id="CAD5244224.1"/>
    </source>
</evidence>
<proteinExistence type="predicted"/>
<keyword evidence="2" id="KW-1185">Reference proteome</keyword>
<dbReference type="EMBL" id="LR881183">
    <property type="protein sequence ID" value="CAD5244224.1"/>
    <property type="molecule type" value="Genomic_DNA"/>
</dbReference>
<evidence type="ECO:0008006" key="3">
    <source>
        <dbReference type="Google" id="ProtNLM"/>
    </source>
</evidence>
<evidence type="ECO:0000313" key="2">
    <source>
        <dbReference type="Proteomes" id="UP000516304"/>
    </source>
</evidence>
<dbReference type="InterPro" id="IPR025354">
    <property type="entry name" value="DUF4258"/>
</dbReference>